<dbReference type="AlphaFoldDB" id="A0AAV8XTZ3"/>
<accession>A0AAV8XTZ3</accession>
<reference evidence="2" key="1">
    <citation type="journal article" date="2023" name="Insect Mol. Biol.">
        <title>Genome sequencing provides insights into the evolution of gene families encoding plant cell wall-degrading enzymes in longhorned beetles.</title>
        <authorList>
            <person name="Shin N.R."/>
            <person name="Okamura Y."/>
            <person name="Kirsch R."/>
            <person name="Pauchet Y."/>
        </authorList>
    </citation>
    <scope>NUCLEOTIDE SEQUENCE</scope>
    <source>
        <strain evidence="2">AMC_N1</strain>
    </source>
</reference>
<feature type="compositionally biased region" description="Basic residues" evidence="1">
    <location>
        <begin position="126"/>
        <end position="135"/>
    </location>
</feature>
<sequence>MADRQQPHFAVVHYFTKYGSGECYFSTDFNSDSSSDDDEWASIETKEILHPTPTISGLNASPYPNGRDSQFIEVIPLSACSIPMPQRKPSQSWSGFSCISRSEDQSSFISPKRNLSAHRLSCQNHQQHRKKKKRSPGLIRSPRSTALPE</sequence>
<comment type="caution">
    <text evidence="2">The sequence shown here is derived from an EMBL/GenBank/DDBJ whole genome shotgun (WGS) entry which is preliminary data.</text>
</comment>
<name>A0AAV8XTZ3_9CUCU</name>
<evidence type="ECO:0000313" key="3">
    <source>
        <dbReference type="Proteomes" id="UP001162162"/>
    </source>
</evidence>
<gene>
    <name evidence="2" type="ORF">NQ318_005241</name>
</gene>
<organism evidence="2 3">
    <name type="scientific">Aromia moschata</name>
    <dbReference type="NCBI Taxonomy" id="1265417"/>
    <lineage>
        <taxon>Eukaryota</taxon>
        <taxon>Metazoa</taxon>
        <taxon>Ecdysozoa</taxon>
        <taxon>Arthropoda</taxon>
        <taxon>Hexapoda</taxon>
        <taxon>Insecta</taxon>
        <taxon>Pterygota</taxon>
        <taxon>Neoptera</taxon>
        <taxon>Endopterygota</taxon>
        <taxon>Coleoptera</taxon>
        <taxon>Polyphaga</taxon>
        <taxon>Cucujiformia</taxon>
        <taxon>Chrysomeloidea</taxon>
        <taxon>Cerambycidae</taxon>
        <taxon>Cerambycinae</taxon>
        <taxon>Callichromatini</taxon>
        <taxon>Aromia</taxon>
    </lineage>
</organism>
<dbReference type="EMBL" id="JAPWTK010000322">
    <property type="protein sequence ID" value="KAJ8942537.1"/>
    <property type="molecule type" value="Genomic_DNA"/>
</dbReference>
<dbReference type="Proteomes" id="UP001162162">
    <property type="component" value="Unassembled WGS sequence"/>
</dbReference>
<evidence type="ECO:0000313" key="2">
    <source>
        <dbReference type="EMBL" id="KAJ8942537.1"/>
    </source>
</evidence>
<feature type="region of interest" description="Disordered" evidence="1">
    <location>
        <begin position="109"/>
        <end position="149"/>
    </location>
</feature>
<keyword evidence="3" id="KW-1185">Reference proteome</keyword>
<evidence type="ECO:0000256" key="1">
    <source>
        <dbReference type="SAM" id="MobiDB-lite"/>
    </source>
</evidence>
<proteinExistence type="predicted"/>
<protein>
    <submittedName>
        <fullName evidence="2">Uncharacterized protein</fullName>
    </submittedName>
</protein>